<dbReference type="InterPro" id="IPR003675">
    <property type="entry name" value="Rce1/LyrA-like_dom"/>
</dbReference>
<dbReference type="PANTHER" id="PTHR36435:SF1">
    <property type="entry name" value="CAAX AMINO TERMINAL PROTEASE FAMILY PROTEIN"/>
    <property type="match status" value="1"/>
</dbReference>
<dbReference type="EMBL" id="JBHUDD010000143">
    <property type="protein sequence ID" value="MFD1510767.1"/>
    <property type="molecule type" value="Genomic_DNA"/>
</dbReference>
<dbReference type="Pfam" id="PF02517">
    <property type="entry name" value="Rce1-like"/>
    <property type="match status" value="1"/>
</dbReference>
<feature type="transmembrane region" description="Helical" evidence="1">
    <location>
        <begin position="102"/>
        <end position="126"/>
    </location>
</feature>
<gene>
    <name evidence="3" type="ORF">ACFTOW_15380</name>
</gene>
<keyword evidence="1" id="KW-0472">Membrane</keyword>
<feature type="transmembrane region" description="Helical" evidence="1">
    <location>
        <begin position="138"/>
        <end position="156"/>
    </location>
</feature>
<feature type="transmembrane region" description="Helical" evidence="1">
    <location>
        <begin position="200"/>
        <end position="221"/>
    </location>
</feature>
<dbReference type="RefSeq" id="WP_379917266.1">
    <property type="nucleotide sequence ID" value="NZ_JBHUDD010000143.1"/>
</dbReference>
<feature type="transmembrane region" description="Helical" evidence="1">
    <location>
        <begin position="228"/>
        <end position="248"/>
    </location>
</feature>
<dbReference type="Proteomes" id="UP001597186">
    <property type="component" value="Unassembled WGS sequence"/>
</dbReference>
<evidence type="ECO:0000313" key="4">
    <source>
        <dbReference type="Proteomes" id="UP001597186"/>
    </source>
</evidence>
<dbReference type="InterPro" id="IPR052710">
    <property type="entry name" value="CAAX_protease"/>
</dbReference>
<organism evidence="3 4">
    <name type="scientific">Lacimonas salitolerans</name>
    <dbReference type="NCBI Taxonomy" id="1323750"/>
    <lineage>
        <taxon>Bacteria</taxon>
        <taxon>Pseudomonadati</taxon>
        <taxon>Pseudomonadota</taxon>
        <taxon>Alphaproteobacteria</taxon>
        <taxon>Rhodobacterales</taxon>
        <taxon>Paracoccaceae</taxon>
        <taxon>Lacimonas</taxon>
    </lineage>
</organism>
<proteinExistence type="predicted"/>
<keyword evidence="1" id="KW-0812">Transmembrane</keyword>
<accession>A0ABW4EJX5</accession>
<dbReference type="PANTHER" id="PTHR36435">
    <property type="entry name" value="SLR1288 PROTEIN"/>
    <property type="match status" value="1"/>
</dbReference>
<name>A0ABW4EJX5_9RHOB</name>
<reference evidence="4" key="1">
    <citation type="journal article" date="2019" name="Int. J. Syst. Evol. Microbiol.">
        <title>The Global Catalogue of Microorganisms (GCM) 10K type strain sequencing project: providing services to taxonomists for standard genome sequencing and annotation.</title>
        <authorList>
            <consortium name="The Broad Institute Genomics Platform"/>
            <consortium name="The Broad Institute Genome Sequencing Center for Infectious Disease"/>
            <person name="Wu L."/>
            <person name="Ma J."/>
        </authorList>
    </citation>
    <scope>NUCLEOTIDE SEQUENCE [LARGE SCALE GENOMIC DNA]</scope>
    <source>
        <strain evidence="4">CGMCC 1.12477</strain>
    </source>
</reference>
<keyword evidence="1" id="KW-1133">Transmembrane helix</keyword>
<feature type="transmembrane region" description="Helical" evidence="1">
    <location>
        <begin position="21"/>
        <end position="48"/>
    </location>
</feature>
<feature type="domain" description="CAAX prenyl protease 2/Lysostaphin resistance protein A-like" evidence="2">
    <location>
        <begin position="145"/>
        <end position="240"/>
    </location>
</feature>
<feature type="transmembrane region" description="Helical" evidence="1">
    <location>
        <begin position="68"/>
        <end position="90"/>
    </location>
</feature>
<comment type="caution">
    <text evidence="3">The sequence shown here is derived from an EMBL/GenBank/DDBJ whole genome shotgun (WGS) entry which is preliminary data.</text>
</comment>
<evidence type="ECO:0000256" key="1">
    <source>
        <dbReference type="SAM" id="Phobius"/>
    </source>
</evidence>
<dbReference type="EC" id="3.4.-.-" evidence="3"/>
<evidence type="ECO:0000259" key="2">
    <source>
        <dbReference type="Pfam" id="PF02517"/>
    </source>
</evidence>
<dbReference type="GO" id="GO:0016787">
    <property type="term" value="F:hydrolase activity"/>
    <property type="evidence" value="ECO:0007669"/>
    <property type="project" value="UniProtKB-KW"/>
</dbReference>
<feature type="transmembrane region" description="Helical" evidence="1">
    <location>
        <begin position="268"/>
        <end position="288"/>
    </location>
</feature>
<keyword evidence="4" id="KW-1185">Reference proteome</keyword>
<protein>
    <submittedName>
        <fullName evidence="3">CPBP family intramembrane glutamic endopeptidase</fullName>
        <ecNumber evidence="3">3.4.-.-</ecNumber>
    </submittedName>
</protein>
<sequence>MKNPYAPLNTFVAPAVPRAELWRLGAGVALIVALALLMATAFGALAQALLPAEGYARYAAATSQGPGAVLFILFGFGFFLIATLVCADLLHNRRPVTLLGHPTLAILQGVRVMVAVLLLGIVLWLLPPWDMSDLRPGLAFVPWAMLLPMALVAVAVQVTAEEVFFRGYLLQQLAARFSHPAAWMVAPSVLFGLLHNDPSLGSNAIWLMLSATLFGIAAADLTARSGTLAPAIVLHFVNNASAFLLVSAQEDLGALALYLIEVDLADPAQMRALIAIDAGVLLCSWLAARIALRR</sequence>
<evidence type="ECO:0000313" key="3">
    <source>
        <dbReference type="EMBL" id="MFD1510767.1"/>
    </source>
</evidence>
<keyword evidence="3" id="KW-0378">Hydrolase</keyword>